<evidence type="ECO:0000259" key="9">
    <source>
        <dbReference type="PROSITE" id="PS50157"/>
    </source>
</evidence>
<feature type="region of interest" description="Disordered" evidence="8">
    <location>
        <begin position="191"/>
        <end position="214"/>
    </location>
</feature>
<keyword evidence="11" id="KW-1185">Reference proteome</keyword>
<feature type="domain" description="C2H2-type" evidence="9">
    <location>
        <begin position="295"/>
        <end position="322"/>
    </location>
</feature>
<dbReference type="InterPro" id="IPR013087">
    <property type="entry name" value="Znf_C2H2_type"/>
</dbReference>
<evidence type="ECO:0000256" key="1">
    <source>
        <dbReference type="ARBA" id="ARBA00004123"/>
    </source>
</evidence>
<keyword evidence="6" id="KW-0539">Nucleus</keyword>
<dbReference type="Gene3D" id="3.30.160.60">
    <property type="entry name" value="Classic Zinc Finger"/>
    <property type="match status" value="5"/>
</dbReference>
<keyword evidence="5" id="KW-0862">Zinc</keyword>
<dbReference type="GO" id="GO:0005634">
    <property type="term" value="C:nucleus"/>
    <property type="evidence" value="ECO:0007669"/>
    <property type="project" value="UniProtKB-SubCell"/>
</dbReference>
<evidence type="ECO:0000313" key="10">
    <source>
        <dbReference type="EMBL" id="CAH1634787.1"/>
    </source>
</evidence>
<gene>
    <name evidence="10" type="ORF">SPLIT_LOCUS149</name>
</gene>
<proteinExistence type="predicted"/>
<feature type="domain" description="C2H2-type" evidence="9">
    <location>
        <begin position="267"/>
        <end position="294"/>
    </location>
</feature>
<feature type="domain" description="C2H2-type" evidence="9">
    <location>
        <begin position="323"/>
        <end position="350"/>
    </location>
</feature>
<dbReference type="FunFam" id="3.30.160.60:FF:000478">
    <property type="entry name" value="Zinc finger protein 133"/>
    <property type="match status" value="1"/>
</dbReference>
<evidence type="ECO:0000256" key="6">
    <source>
        <dbReference type="ARBA" id="ARBA00023242"/>
    </source>
</evidence>
<dbReference type="AlphaFoldDB" id="A0A9P0MXE4"/>
<evidence type="ECO:0000256" key="4">
    <source>
        <dbReference type="ARBA" id="ARBA00022771"/>
    </source>
</evidence>
<dbReference type="PANTHER" id="PTHR16515">
    <property type="entry name" value="PR DOMAIN ZINC FINGER PROTEIN"/>
    <property type="match status" value="1"/>
</dbReference>
<dbReference type="Pfam" id="PF00096">
    <property type="entry name" value="zf-C2H2"/>
    <property type="match status" value="3"/>
</dbReference>
<evidence type="ECO:0000256" key="7">
    <source>
        <dbReference type="PROSITE-ProRule" id="PRU00042"/>
    </source>
</evidence>
<name>A0A9P0MXE4_SPOLI</name>
<feature type="region of interest" description="Disordered" evidence="8">
    <location>
        <begin position="397"/>
        <end position="437"/>
    </location>
</feature>
<dbReference type="FunFam" id="3.30.160.60:FF:000340">
    <property type="entry name" value="zinc finger protein 473 isoform X1"/>
    <property type="match status" value="1"/>
</dbReference>
<dbReference type="SMART" id="SM00355">
    <property type="entry name" value="ZnF_C2H2"/>
    <property type="match status" value="5"/>
</dbReference>
<evidence type="ECO:0000313" key="11">
    <source>
        <dbReference type="Proteomes" id="UP001153321"/>
    </source>
</evidence>
<dbReference type="Proteomes" id="UP001153321">
    <property type="component" value="Chromosome 1"/>
</dbReference>
<evidence type="ECO:0000256" key="2">
    <source>
        <dbReference type="ARBA" id="ARBA00022723"/>
    </source>
</evidence>
<feature type="domain" description="C2H2-type" evidence="9">
    <location>
        <begin position="351"/>
        <end position="379"/>
    </location>
</feature>
<dbReference type="GO" id="GO:0010468">
    <property type="term" value="P:regulation of gene expression"/>
    <property type="evidence" value="ECO:0007669"/>
    <property type="project" value="TreeGrafter"/>
</dbReference>
<dbReference type="InterPro" id="IPR050331">
    <property type="entry name" value="Zinc_finger"/>
</dbReference>
<dbReference type="GO" id="GO:0032502">
    <property type="term" value="P:developmental process"/>
    <property type="evidence" value="ECO:0007669"/>
    <property type="project" value="UniProtKB-ARBA"/>
</dbReference>
<dbReference type="EMBL" id="LR824532">
    <property type="protein sequence ID" value="CAH1634787.1"/>
    <property type="molecule type" value="Genomic_DNA"/>
</dbReference>
<dbReference type="SUPFAM" id="SSF57667">
    <property type="entry name" value="beta-beta-alpha zinc fingers"/>
    <property type="match status" value="3"/>
</dbReference>
<keyword evidence="3" id="KW-0677">Repeat</keyword>
<dbReference type="PANTHER" id="PTHR16515:SF35">
    <property type="entry name" value="FEZ FAMILY ZINC FINGER PROTEIN 2"/>
    <property type="match status" value="1"/>
</dbReference>
<feature type="compositionally biased region" description="Polar residues" evidence="8">
    <location>
        <begin position="397"/>
        <end position="408"/>
    </location>
</feature>
<keyword evidence="4 7" id="KW-0863">Zinc-finger</keyword>
<dbReference type="GO" id="GO:0008270">
    <property type="term" value="F:zinc ion binding"/>
    <property type="evidence" value="ECO:0007669"/>
    <property type="project" value="UniProtKB-KW"/>
</dbReference>
<feature type="domain" description="C2H2-type" evidence="9">
    <location>
        <begin position="239"/>
        <end position="266"/>
    </location>
</feature>
<dbReference type="FunFam" id="3.30.160.60:FF:000870">
    <property type="entry name" value="zinc finger protein 197 isoform X1"/>
    <property type="match status" value="1"/>
</dbReference>
<feature type="compositionally biased region" description="Low complexity" evidence="8">
    <location>
        <begin position="192"/>
        <end position="203"/>
    </location>
</feature>
<dbReference type="PROSITE" id="PS00028">
    <property type="entry name" value="ZINC_FINGER_C2H2_1"/>
    <property type="match status" value="5"/>
</dbReference>
<keyword evidence="2" id="KW-0479">Metal-binding</keyword>
<organism evidence="10 11">
    <name type="scientific">Spodoptera littoralis</name>
    <name type="common">Egyptian cotton leafworm</name>
    <dbReference type="NCBI Taxonomy" id="7109"/>
    <lineage>
        <taxon>Eukaryota</taxon>
        <taxon>Metazoa</taxon>
        <taxon>Ecdysozoa</taxon>
        <taxon>Arthropoda</taxon>
        <taxon>Hexapoda</taxon>
        <taxon>Insecta</taxon>
        <taxon>Pterygota</taxon>
        <taxon>Neoptera</taxon>
        <taxon>Endopterygota</taxon>
        <taxon>Lepidoptera</taxon>
        <taxon>Glossata</taxon>
        <taxon>Ditrysia</taxon>
        <taxon>Noctuoidea</taxon>
        <taxon>Noctuidae</taxon>
        <taxon>Amphipyrinae</taxon>
        <taxon>Spodoptera</taxon>
    </lineage>
</organism>
<dbReference type="FunFam" id="3.30.160.60:FF:001049">
    <property type="entry name" value="zinc finger protein 319"/>
    <property type="match status" value="1"/>
</dbReference>
<reference evidence="10" key="1">
    <citation type="submission" date="2022-02" db="EMBL/GenBank/DDBJ databases">
        <authorList>
            <person name="King R."/>
        </authorList>
    </citation>
    <scope>NUCLEOTIDE SEQUENCE</scope>
</reference>
<dbReference type="Pfam" id="PF13912">
    <property type="entry name" value="zf-C2H2_6"/>
    <property type="match status" value="1"/>
</dbReference>
<dbReference type="PROSITE" id="PS50157">
    <property type="entry name" value="ZINC_FINGER_C2H2_2"/>
    <property type="match status" value="5"/>
</dbReference>
<comment type="subcellular location">
    <subcellularLocation>
        <location evidence="1">Nucleus</location>
    </subcellularLocation>
</comment>
<accession>A0A9P0MXE4</accession>
<dbReference type="InterPro" id="IPR036236">
    <property type="entry name" value="Znf_C2H2_sf"/>
</dbReference>
<sequence>MANEKFLGQSSLKFGLKDICVTNLSKFKKGHIAIDSPELFNTRSLEKNNLKNKKFKCRTLIVIETKIYIREVCLSDKFDKKDLGFSGEPLLSTSSRNDLDVPRSLFRDGFFSDGLEQQQARFAWTEEDGNIASLVSEPGFGTTGQTTFGKDLDAALKSEMKEADTSSAVLQPTNRNGITFSKKIFGEPHLVSSTSAGSSGTGTDRNKGPGTCKVDKTDPRSRFHYVKYVKRHGRTVKLWECGICSREFQHQYTLMRHLPTHTDERNFHCVACGKSFRQLSTLSQHRAIHSAERPYACEVCNKTFNRVSTLISHRKTHSDEKPYRCHICPKGFHQKGNLRNHLFTHTNERPYRCNICLKGFNQQSNLVCHKNKAHPDDSSCPPVNVRGRSTTPRITRSVTETQPDTTRPQAEHCEVSSSVGPYLPSVEGPSSSTWTPKPDPWELPKPYLEPGDIWNEGPWASMSSGVIVDPIKTYHMGVALATRQTPFALLKPDNGTPVLVKVVDTKLPGGKQMLVPATAEDLRVGGKIVLKNDTETGVVPHGEIEPRMEANGAVQIRVPVVATVVPRIKPGGRLQLTVEEPHHAYHTALSADVGEVNVEPCTTRNELRIGPASALTTTSLTHPEPRRLDTCSGFDDGLRTGTRISSTCALPPPAPSPPLDLISMDLFEPMECIPLGPQITAVDNIDQGPPSDDSDIFIGEFEDCIMLSDTD</sequence>
<evidence type="ECO:0000256" key="5">
    <source>
        <dbReference type="ARBA" id="ARBA00022833"/>
    </source>
</evidence>
<evidence type="ECO:0000256" key="3">
    <source>
        <dbReference type="ARBA" id="ARBA00022737"/>
    </source>
</evidence>
<evidence type="ECO:0000256" key="8">
    <source>
        <dbReference type="SAM" id="MobiDB-lite"/>
    </source>
</evidence>
<protein>
    <recommendedName>
        <fullName evidence="9">C2H2-type domain-containing protein</fullName>
    </recommendedName>
</protein>